<accession>A0A6N6RHC5</accession>
<dbReference type="RefSeq" id="WP_151667370.1">
    <property type="nucleotide sequence ID" value="NZ_WBVO01000006.1"/>
</dbReference>
<dbReference type="Proteomes" id="UP000468650">
    <property type="component" value="Unassembled WGS sequence"/>
</dbReference>
<evidence type="ECO:0000313" key="2">
    <source>
        <dbReference type="Proteomes" id="UP000468650"/>
    </source>
</evidence>
<dbReference type="OrthoDB" id="1364821at2"/>
<sequence>MTLWKTKEEMEEFSNSGAHLKAMQKINHISQDFVTVTIDSYNLIPWREAVVLLEQKSKSKKSA</sequence>
<proteinExistence type="predicted"/>
<gene>
    <name evidence="1" type="ORF">F8C67_08275</name>
</gene>
<organism evidence="1 2">
    <name type="scientific">Phaeocystidibacter luteus</name>
    <dbReference type="NCBI Taxonomy" id="911197"/>
    <lineage>
        <taxon>Bacteria</taxon>
        <taxon>Pseudomonadati</taxon>
        <taxon>Bacteroidota</taxon>
        <taxon>Flavobacteriia</taxon>
        <taxon>Flavobacteriales</taxon>
        <taxon>Phaeocystidibacteraceae</taxon>
        <taxon>Phaeocystidibacter</taxon>
    </lineage>
</organism>
<reference evidence="1 2" key="1">
    <citation type="submission" date="2019-09" db="EMBL/GenBank/DDBJ databases">
        <title>Genomes of family Cryomorphaceae.</title>
        <authorList>
            <person name="Bowman J.P."/>
        </authorList>
    </citation>
    <scope>NUCLEOTIDE SEQUENCE [LARGE SCALE GENOMIC DNA]</scope>
    <source>
        <strain evidence="1 2">LMG 25704</strain>
    </source>
</reference>
<comment type="caution">
    <text evidence="1">The sequence shown here is derived from an EMBL/GenBank/DDBJ whole genome shotgun (WGS) entry which is preliminary data.</text>
</comment>
<evidence type="ECO:0000313" key="1">
    <source>
        <dbReference type="EMBL" id="KAB2809870.1"/>
    </source>
</evidence>
<name>A0A6N6RHC5_9FLAO</name>
<keyword evidence="2" id="KW-1185">Reference proteome</keyword>
<dbReference type="AlphaFoldDB" id="A0A6N6RHC5"/>
<protein>
    <recommendedName>
        <fullName evidence="3">DUF3291 domain-containing protein</fullName>
    </recommendedName>
</protein>
<evidence type="ECO:0008006" key="3">
    <source>
        <dbReference type="Google" id="ProtNLM"/>
    </source>
</evidence>
<dbReference type="EMBL" id="WBVO01000006">
    <property type="protein sequence ID" value="KAB2809870.1"/>
    <property type="molecule type" value="Genomic_DNA"/>
</dbReference>